<dbReference type="Proteomes" id="UP001154420">
    <property type="component" value="Unassembled WGS sequence"/>
</dbReference>
<gene>
    <name evidence="1" type="ORF">D5281_05905</name>
</gene>
<evidence type="ECO:0008006" key="3">
    <source>
        <dbReference type="Google" id="ProtNLM"/>
    </source>
</evidence>
<dbReference type="RefSeq" id="WP_160559204.1">
    <property type="nucleotide sequence ID" value="NZ_QZDT01000006.1"/>
</dbReference>
<dbReference type="EMBL" id="QZDT01000006">
    <property type="protein sequence ID" value="NBJ92134.1"/>
    <property type="molecule type" value="Genomic_DNA"/>
</dbReference>
<keyword evidence="2" id="KW-1185">Reference proteome</keyword>
<accession>A0A9X5BDQ1</accession>
<organism evidence="1 2">
    <name type="scientific">Parablautia muri</name>
    <dbReference type="NCBI Taxonomy" id="2320879"/>
    <lineage>
        <taxon>Bacteria</taxon>
        <taxon>Bacillati</taxon>
        <taxon>Bacillota</taxon>
        <taxon>Clostridia</taxon>
        <taxon>Lachnospirales</taxon>
        <taxon>Lachnospiraceae</taxon>
        <taxon>Parablautia</taxon>
    </lineage>
</organism>
<protein>
    <recommendedName>
        <fullName evidence="3">Bypass of forespore C C-terminal domain-containing protein</fullName>
    </recommendedName>
</protein>
<proteinExistence type="predicted"/>
<name>A0A9X5BDQ1_9FIRM</name>
<dbReference type="AlphaFoldDB" id="A0A9X5BDQ1"/>
<reference evidence="1" key="1">
    <citation type="submission" date="2018-09" db="EMBL/GenBank/DDBJ databases">
        <title>Murine metabolic-syndrome-specific gut microbial biobank.</title>
        <authorList>
            <person name="Liu C."/>
        </authorList>
    </citation>
    <scope>NUCLEOTIDE SEQUENCE</scope>
    <source>
        <strain evidence="1">D42-62</strain>
    </source>
</reference>
<dbReference type="OrthoDB" id="1912898at2"/>
<sequence length="253" mass="28553">MKFVKRISLFFIYPISMFSLGFASNMALMEYFYPGRENKNIQMKAVADEASEKMPAGENAGDLTEDSARESIAGDGETIGGAIGNSMGGTVGQSAEETMEVSLRDEPIVTANTQYVILKYNAVTEETVEDEEAAPDKFMGLNRDKLVREIQEYNQNPSLTDLEEGFSFMELVSFSPARVVVRKSYEPPVWEDGFFLINENHYVVVYDKSLSNIFMNTDILVENLPESLQKEILSMKYVESEKELYNFLESYSS</sequence>
<evidence type="ECO:0000313" key="1">
    <source>
        <dbReference type="EMBL" id="NBJ92134.1"/>
    </source>
</evidence>
<comment type="caution">
    <text evidence="1">The sequence shown here is derived from an EMBL/GenBank/DDBJ whole genome shotgun (WGS) entry which is preliminary data.</text>
</comment>
<evidence type="ECO:0000313" key="2">
    <source>
        <dbReference type="Proteomes" id="UP001154420"/>
    </source>
</evidence>